<evidence type="ECO:0000313" key="2">
    <source>
        <dbReference type="Proteomes" id="UP000235145"/>
    </source>
</evidence>
<comment type="caution">
    <text evidence="1">The sequence shown here is derived from an EMBL/GenBank/DDBJ whole genome shotgun (WGS) entry which is preliminary data.</text>
</comment>
<sequence length="106" mass="11831">MDTNLLKKHIIPTFSNTPKIAKKISMHDPPFFRTSTLIGSKVQGIRNCGEEMSGNWNIVPPKNPPQDLLCERAIHKQMVGSFRISRTYLALDKSNTNSPPRKGQGG</sequence>
<reference evidence="1 2" key="1">
    <citation type="journal article" date="2017" name="Nat. Commun.">
        <title>Genome assembly with in vitro proximity ligation data and whole-genome triplication in lettuce.</title>
        <authorList>
            <person name="Reyes-Chin-Wo S."/>
            <person name="Wang Z."/>
            <person name="Yang X."/>
            <person name="Kozik A."/>
            <person name="Arikit S."/>
            <person name="Song C."/>
            <person name="Xia L."/>
            <person name="Froenicke L."/>
            <person name="Lavelle D.O."/>
            <person name="Truco M.J."/>
            <person name="Xia R."/>
            <person name="Zhu S."/>
            <person name="Xu C."/>
            <person name="Xu H."/>
            <person name="Xu X."/>
            <person name="Cox K."/>
            <person name="Korf I."/>
            <person name="Meyers B.C."/>
            <person name="Michelmore R.W."/>
        </authorList>
    </citation>
    <scope>NUCLEOTIDE SEQUENCE [LARGE SCALE GENOMIC DNA]</scope>
    <source>
        <strain evidence="2">cv. Salinas</strain>
        <tissue evidence="1">Seedlings</tissue>
    </source>
</reference>
<dbReference type="Proteomes" id="UP000235145">
    <property type="component" value="Unassembled WGS sequence"/>
</dbReference>
<organism evidence="1 2">
    <name type="scientific">Lactuca sativa</name>
    <name type="common">Garden lettuce</name>
    <dbReference type="NCBI Taxonomy" id="4236"/>
    <lineage>
        <taxon>Eukaryota</taxon>
        <taxon>Viridiplantae</taxon>
        <taxon>Streptophyta</taxon>
        <taxon>Embryophyta</taxon>
        <taxon>Tracheophyta</taxon>
        <taxon>Spermatophyta</taxon>
        <taxon>Magnoliopsida</taxon>
        <taxon>eudicotyledons</taxon>
        <taxon>Gunneridae</taxon>
        <taxon>Pentapetalae</taxon>
        <taxon>asterids</taxon>
        <taxon>campanulids</taxon>
        <taxon>Asterales</taxon>
        <taxon>Asteraceae</taxon>
        <taxon>Cichorioideae</taxon>
        <taxon>Cichorieae</taxon>
        <taxon>Lactucinae</taxon>
        <taxon>Lactuca</taxon>
    </lineage>
</organism>
<gene>
    <name evidence="1" type="ORF">LSAT_V11C400168520</name>
</gene>
<keyword evidence="2" id="KW-1185">Reference proteome</keyword>
<dbReference type="AlphaFoldDB" id="A0A9R1VV95"/>
<proteinExistence type="predicted"/>
<name>A0A9R1VV95_LACSA</name>
<protein>
    <submittedName>
        <fullName evidence="1">Uncharacterized protein</fullName>
    </submittedName>
</protein>
<dbReference type="EMBL" id="NBSK02000004">
    <property type="protein sequence ID" value="KAJ0211938.1"/>
    <property type="molecule type" value="Genomic_DNA"/>
</dbReference>
<accession>A0A9R1VV95</accession>
<evidence type="ECO:0000313" key="1">
    <source>
        <dbReference type="EMBL" id="KAJ0211938.1"/>
    </source>
</evidence>